<dbReference type="AlphaFoldDB" id="A0A7R9GL74"/>
<evidence type="ECO:0008006" key="4">
    <source>
        <dbReference type="Google" id="ProtNLM"/>
    </source>
</evidence>
<protein>
    <recommendedName>
        <fullName evidence="4">2-iminobutanoate/2-iminopropanoate deaminase</fullName>
    </recommendedName>
</protein>
<dbReference type="FunFam" id="3.30.1330.40:FF:000001">
    <property type="entry name" value="L-PSP family endoribonuclease"/>
    <property type="match status" value="1"/>
</dbReference>
<accession>A0A7R9GL74</accession>
<proteinExistence type="inferred from homology"/>
<dbReference type="Pfam" id="PF01042">
    <property type="entry name" value="Ribonuc_L-PSP"/>
    <property type="match status" value="1"/>
</dbReference>
<dbReference type="CDD" id="cd00448">
    <property type="entry name" value="YjgF_YER057c_UK114_family"/>
    <property type="match status" value="1"/>
</dbReference>
<dbReference type="Proteomes" id="UP000678499">
    <property type="component" value="Unassembled WGS sequence"/>
</dbReference>
<dbReference type="GO" id="GO:0019239">
    <property type="term" value="F:deaminase activity"/>
    <property type="evidence" value="ECO:0007669"/>
    <property type="project" value="TreeGrafter"/>
</dbReference>
<dbReference type="EMBL" id="OA896975">
    <property type="protein sequence ID" value="CAD7285451.1"/>
    <property type="molecule type" value="Genomic_DNA"/>
</dbReference>
<dbReference type="InterPro" id="IPR006175">
    <property type="entry name" value="YjgF/YER057c/UK114"/>
</dbReference>
<dbReference type="NCBIfam" id="TIGR00004">
    <property type="entry name" value="Rid family detoxifying hydrolase"/>
    <property type="match status" value="1"/>
</dbReference>
<evidence type="ECO:0000313" key="3">
    <source>
        <dbReference type="Proteomes" id="UP000678499"/>
    </source>
</evidence>
<reference evidence="2" key="1">
    <citation type="submission" date="2020-11" db="EMBL/GenBank/DDBJ databases">
        <authorList>
            <person name="Tran Van P."/>
        </authorList>
    </citation>
    <scope>NUCLEOTIDE SEQUENCE</scope>
</reference>
<keyword evidence="3" id="KW-1185">Reference proteome</keyword>
<dbReference type="InterPro" id="IPR035959">
    <property type="entry name" value="RutC-like_sf"/>
</dbReference>
<sequence>MHTIIKTPNAPTAVGPYSQAIQAGNMLFVSGQIPIDPATGDVITSSIEDQAHRVMKNVKGLLESAGYSLEHIVKTSLYLTDLADFKAVNDIYASYFTKEYYPCRETIEVKGLALGVNIEIT</sequence>
<gene>
    <name evidence="2" type="ORF">NMOB1V02_LOCUS13053</name>
</gene>
<feature type="non-terminal residue" evidence="2">
    <location>
        <position position="121"/>
    </location>
</feature>
<organism evidence="2">
    <name type="scientific">Notodromas monacha</name>
    <dbReference type="NCBI Taxonomy" id="399045"/>
    <lineage>
        <taxon>Eukaryota</taxon>
        <taxon>Metazoa</taxon>
        <taxon>Ecdysozoa</taxon>
        <taxon>Arthropoda</taxon>
        <taxon>Crustacea</taxon>
        <taxon>Oligostraca</taxon>
        <taxon>Ostracoda</taxon>
        <taxon>Podocopa</taxon>
        <taxon>Podocopida</taxon>
        <taxon>Cypridocopina</taxon>
        <taxon>Cypridoidea</taxon>
        <taxon>Cyprididae</taxon>
        <taxon>Notodromas</taxon>
    </lineage>
</organism>
<dbReference type="Gene3D" id="3.30.1330.40">
    <property type="entry name" value="RutC-like"/>
    <property type="match status" value="1"/>
</dbReference>
<dbReference type="PANTHER" id="PTHR11803:SF39">
    <property type="entry name" value="2-IMINOBUTANOATE_2-IMINOPROPANOATE DEAMINASE"/>
    <property type="match status" value="1"/>
</dbReference>
<comment type="similarity">
    <text evidence="1">Belongs to the RutC family.</text>
</comment>
<name>A0A7R9GL74_9CRUS</name>
<evidence type="ECO:0000256" key="1">
    <source>
        <dbReference type="ARBA" id="ARBA00010552"/>
    </source>
</evidence>
<dbReference type="PANTHER" id="PTHR11803">
    <property type="entry name" value="2-IMINOBUTANOATE/2-IMINOPROPANOATE DEAMINASE RIDA"/>
    <property type="match status" value="1"/>
</dbReference>
<dbReference type="OrthoDB" id="309640at2759"/>
<dbReference type="GO" id="GO:0005829">
    <property type="term" value="C:cytosol"/>
    <property type="evidence" value="ECO:0007669"/>
    <property type="project" value="TreeGrafter"/>
</dbReference>
<dbReference type="InterPro" id="IPR006056">
    <property type="entry name" value="RidA"/>
</dbReference>
<dbReference type="SUPFAM" id="SSF55298">
    <property type="entry name" value="YjgF-like"/>
    <property type="match status" value="1"/>
</dbReference>
<dbReference type="EMBL" id="CAJPEX010014938">
    <property type="protein sequence ID" value="CAG0925603.1"/>
    <property type="molecule type" value="Genomic_DNA"/>
</dbReference>
<evidence type="ECO:0000313" key="2">
    <source>
        <dbReference type="EMBL" id="CAD7285451.1"/>
    </source>
</evidence>